<feature type="repeat" description="WD" evidence="3">
    <location>
        <begin position="354"/>
        <end position="386"/>
    </location>
</feature>
<evidence type="ECO:0000256" key="3">
    <source>
        <dbReference type="PROSITE-ProRule" id="PRU00221"/>
    </source>
</evidence>
<dbReference type="PANTHER" id="PTHR15574">
    <property type="entry name" value="WD REPEAT DOMAIN-CONTAINING FAMILY"/>
    <property type="match status" value="1"/>
</dbReference>
<dbReference type="SUPFAM" id="SSF50978">
    <property type="entry name" value="WD40 repeat-like"/>
    <property type="match status" value="1"/>
</dbReference>
<comment type="caution">
    <text evidence="4">The sequence shown here is derived from an EMBL/GenBank/DDBJ whole genome shotgun (WGS) entry which is preliminary data.</text>
</comment>
<dbReference type="AlphaFoldDB" id="A0AA35WQA2"/>
<protein>
    <submittedName>
        <fullName evidence="4">DDB1- and CUL4-associated factor 8</fullName>
    </submittedName>
</protein>
<dbReference type="InterPro" id="IPR036322">
    <property type="entry name" value="WD40_repeat_dom_sf"/>
</dbReference>
<reference evidence="4" key="1">
    <citation type="submission" date="2023-03" db="EMBL/GenBank/DDBJ databases">
        <authorList>
            <person name="Steffen K."/>
            <person name="Cardenas P."/>
        </authorList>
    </citation>
    <scope>NUCLEOTIDE SEQUENCE</scope>
</reference>
<dbReference type="PANTHER" id="PTHR15574:SF21">
    <property type="entry name" value="DDB1- AND CUL4-ASSOCIATED FACTOR 8"/>
    <property type="match status" value="1"/>
</dbReference>
<dbReference type="EMBL" id="CASHTH010002132">
    <property type="protein sequence ID" value="CAI8025226.1"/>
    <property type="molecule type" value="Genomic_DNA"/>
</dbReference>
<name>A0AA35WQA2_GEOBA</name>
<dbReference type="InterPro" id="IPR001680">
    <property type="entry name" value="WD40_rpt"/>
</dbReference>
<gene>
    <name evidence="4" type="ORF">GBAR_LOCUS14591</name>
</gene>
<keyword evidence="1 3" id="KW-0853">WD repeat</keyword>
<dbReference type="Pfam" id="PF00400">
    <property type="entry name" value="WD40"/>
    <property type="match status" value="3"/>
</dbReference>
<dbReference type="Gene3D" id="2.130.10.10">
    <property type="entry name" value="YVTN repeat-like/Quinoprotein amine dehydrogenase"/>
    <property type="match status" value="1"/>
</dbReference>
<dbReference type="PROSITE" id="PS50082">
    <property type="entry name" value="WD_REPEATS_2"/>
    <property type="match status" value="2"/>
</dbReference>
<dbReference type="GO" id="GO:0005737">
    <property type="term" value="C:cytoplasm"/>
    <property type="evidence" value="ECO:0007669"/>
    <property type="project" value="TreeGrafter"/>
</dbReference>
<dbReference type="Proteomes" id="UP001174909">
    <property type="component" value="Unassembled WGS sequence"/>
</dbReference>
<feature type="repeat" description="WD" evidence="3">
    <location>
        <begin position="62"/>
        <end position="103"/>
    </location>
</feature>
<dbReference type="InterPro" id="IPR015943">
    <property type="entry name" value="WD40/YVTN_repeat-like_dom_sf"/>
</dbReference>
<accession>A0AA35WQA2</accession>
<organism evidence="4 5">
    <name type="scientific">Geodia barretti</name>
    <name type="common">Barrett's horny sponge</name>
    <dbReference type="NCBI Taxonomy" id="519541"/>
    <lineage>
        <taxon>Eukaryota</taxon>
        <taxon>Metazoa</taxon>
        <taxon>Porifera</taxon>
        <taxon>Demospongiae</taxon>
        <taxon>Heteroscleromorpha</taxon>
        <taxon>Tetractinellida</taxon>
        <taxon>Astrophorina</taxon>
        <taxon>Geodiidae</taxon>
        <taxon>Geodia</taxon>
    </lineage>
</organism>
<evidence type="ECO:0000256" key="1">
    <source>
        <dbReference type="ARBA" id="ARBA00022574"/>
    </source>
</evidence>
<sequence length="440" mass="49630">MNCHTMGGRNQPPACSPAVTSYLPNLGSRQLSHDPLQGLSRLQEQCYGLPSVVRRLSLQHRLEAHEGCVNCINFSGSGQLLASGSDDLHVVVWDWERGRMVSKLESGHISNIFQAKFMPYTGESVLVTAARDGQVRCLILSSTGSLVASKRVALHNDSAHKIALEPYSPDMFLSCGEDGSVLEVDLREEAKRNKLLVVKNEKRSRIPLYSIFIDPCNTHLFAVSGRDQFARVYDRRKLKQDHTSDFVPLKKFCPKHLTSPENEHMRANVTCLVYSHNGDELLCSYNDEDIYLFNTRDESKADDFIKRYQGHRNSATVKGVNFFGLRSEYVVSGSDCGHVFLWDKTSQQVVQMLEGDHEGVVNCLEPHPHTPVLATSGLDHDIKIWSPCASQPTSLDQLDEVTKRNCNEREDAMTHPMDGYEMLMQFIVRQYRRGIRVSMT</sequence>
<evidence type="ECO:0000313" key="5">
    <source>
        <dbReference type="Proteomes" id="UP001174909"/>
    </source>
</evidence>
<evidence type="ECO:0000256" key="2">
    <source>
        <dbReference type="ARBA" id="ARBA00022737"/>
    </source>
</evidence>
<dbReference type="InterPro" id="IPR045151">
    <property type="entry name" value="DCAF8"/>
</dbReference>
<dbReference type="PROSITE" id="PS50294">
    <property type="entry name" value="WD_REPEATS_REGION"/>
    <property type="match status" value="1"/>
</dbReference>
<proteinExistence type="predicted"/>
<dbReference type="GO" id="GO:0080008">
    <property type="term" value="C:Cul4-RING E3 ubiquitin ligase complex"/>
    <property type="evidence" value="ECO:0007669"/>
    <property type="project" value="TreeGrafter"/>
</dbReference>
<evidence type="ECO:0000313" key="4">
    <source>
        <dbReference type="EMBL" id="CAI8025226.1"/>
    </source>
</evidence>
<keyword evidence="5" id="KW-1185">Reference proteome</keyword>
<dbReference type="SMART" id="SM00320">
    <property type="entry name" value="WD40"/>
    <property type="match status" value="7"/>
</dbReference>
<keyword evidence="2" id="KW-0677">Repeat</keyword>